<evidence type="ECO:0000313" key="6">
    <source>
        <dbReference type="Proteomes" id="UP000655443"/>
    </source>
</evidence>
<gene>
    <name evidence="5" type="ORF">GCM10010339_81090</name>
</gene>
<organism evidence="5 6">
    <name type="scientific">Streptomyces alanosinicus</name>
    <dbReference type="NCBI Taxonomy" id="68171"/>
    <lineage>
        <taxon>Bacteria</taxon>
        <taxon>Bacillati</taxon>
        <taxon>Actinomycetota</taxon>
        <taxon>Actinomycetes</taxon>
        <taxon>Kitasatosporales</taxon>
        <taxon>Streptomycetaceae</taxon>
        <taxon>Streptomyces</taxon>
    </lineage>
</organism>
<dbReference type="Pfam" id="PF01494">
    <property type="entry name" value="FAD_binding_3"/>
    <property type="match status" value="1"/>
</dbReference>
<reference evidence="5" key="1">
    <citation type="journal article" date="2014" name="Int. J. Syst. Evol. Microbiol.">
        <title>Complete genome sequence of Corynebacterium casei LMG S-19264T (=DSM 44701T), isolated from a smear-ripened cheese.</title>
        <authorList>
            <consortium name="US DOE Joint Genome Institute (JGI-PGF)"/>
            <person name="Walter F."/>
            <person name="Albersmeier A."/>
            <person name="Kalinowski J."/>
            <person name="Ruckert C."/>
        </authorList>
    </citation>
    <scope>NUCLEOTIDE SEQUENCE</scope>
    <source>
        <strain evidence="5">JCM 4714</strain>
    </source>
</reference>
<evidence type="ECO:0000256" key="2">
    <source>
        <dbReference type="ARBA" id="ARBA00022630"/>
    </source>
</evidence>
<reference evidence="5" key="2">
    <citation type="submission" date="2020-09" db="EMBL/GenBank/DDBJ databases">
        <authorList>
            <person name="Sun Q."/>
            <person name="Ohkuma M."/>
        </authorList>
    </citation>
    <scope>NUCLEOTIDE SEQUENCE</scope>
    <source>
        <strain evidence="5">JCM 4714</strain>
    </source>
</reference>
<proteinExistence type="predicted"/>
<dbReference type="EMBL" id="BMVG01000042">
    <property type="protein sequence ID" value="GHE13603.1"/>
    <property type="molecule type" value="Genomic_DNA"/>
</dbReference>
<dbReference type="Gene3D" id="3.50.50.60">
    <property type="entry name" value="FAD/NAD(P)-binding domain"/>
    <property type="match status" value="2"/>
</dbReference>
<dbReference type="PRINTS" id="PR00420">
    <property type="entry name" value="RNGMNOXGNASE"/>
</dbReference>
<dbReference type="Pfam" id="PF21274">
    <property type="entry name" value="Rng_hyd_C"/>
    <property type="match status" value="1"/>
</dbReference>
<dbReference type="GO" id="GO:0071949">
    <property type="term" value="F:FAD binding"/>
    <property type="evidence" value="ECO:0007669"/>
    <property type="project" value="InterPro"/>
</dbReference>
<dbReference type="Gene3D" id="3.40.30.120">
    <property type="match status" value="1"/>
</dbReference>
<protein>
    <submittedName>
        <fullName evidence="5">FAD-dependent oxidoreductase</fullName>
    </submittedName>
</protein>
<accession>A0A918YSG5</accession>
<dbReference type="PANTHER" id="PTHR43004:SF19">
    <property type="entry name" value="BINDING MONOOXYGENASE, PUTATIVE (JCVI)-RELATED"/>
    <property type="match status" value="1"/>
</dbReference>
<sequence>MYEFPDKVGRLVLDMQSNDYDVLISGGGPVGLMLACELRLHGVSTLVVERLAPGANEPRTLTIHARTLEIMDRRNLLADFMAAEKATANLDEYRRRLANTSARGHFAGLFVLGRGTVTTEQPQELALSREATEAILTRRATGTGAVVRHGAEVVGLAQDAGGVAVTVHDAQGTSVIRAGYVVGCDGGRSTVRKLAGIDFPGTEPQTVSWMGLGTVTDQDRLPMGWQRHERGWFMRMPDGRISTTEWDRPVPETPPTIEELTEAVHRITGERLQFTDVRFVSRFTDSTRLAAQYRTGRVLLAGDAAHVHFPAGGQGANLGLQDAVNLGWKLAAACQGRPGLLDTYDTERRPVAARVLHNTRAQVALMRPGAQVDALRELVAELLGFDDVNNRLTDAVYGTDVHYGGGDDPRVGIFVADRRLKTEAGTVRLAELLREGRPLLLDLTGTSAAVRTAEPWSDRVRAVAARADGAEAAVLLIRPDGHLAWAGDEPFPGADLRTALTDWAGPART</sequence>
<comment type="caution">
    <text evidence="5">The sequence shown here is derived from an EMBL/GenBank/DDBJ whole genome shotgun (WGS) entry which is preliminary data.</text>
</comment>
<dbReference type="AlphaFoldDB" id="A0A918YSG5"/>
<evidence type="ECO:0000313" key="5">
    <source>
        <dbReference type="EMBL" id="GHE13603.1"/>
    </source>
</evidence>
<dbReference type="InterPro" id="IPR002938">
    <property type="entry name" value="FAD-bd"/>
</dbReference>
<keyword evidence="2" id="KW-0285">Flavoprotein</keyword>
<evidence type="ECO:0000256" key="3">
    <source>
        <dbReference type="ARBA" id="ARBA00022827"/>
    </source>
</evidence>
<dbReference type="PANTHER" id="PTHR43004">
    <property type="entry name" value="TRK SYSTEM POTASSIUM UPTAKE PROTEIN"/>
    <property type="match status" value="1"/>
</dbReference>
<name>A0A918YSG5_9ACTN</name>
<evidence type="ECO:0000256" key="1">
    <source>
        <dbReference type="ARBA" id="ARBA00001974"/>
    </source>
</evidence>
<dbReference type="Proteomes" id="UP000655443">
    <property type="component" value="Unassembled WGS sequence"/>
</dbReference>
<comment type="cofactor">
    <cofactor evidence="1">
        <name>FAD</name>
        <dbReference type="ChEBI" id="CHEBI:57692"/>
    </cofactor>
</comment>
<keyword evidence="6" id="KW-1185">Reference proteome</keyword>
<feature type="domain" description="FAD-binding" evidence="4">
    <location>
        <begin position="19"/>
        <end position="358"/>
    </location>
</feature>
<dbReference type="InterPro" id="IPR050641">
    <property type="entry name" value="RIFMO-like"/>
</dbReference>
<evidence type="ECO:0000259" key="4">
    <source>
        <dbReference type="Pfam" id="PF01494"/>
    </source>
</evidence>
<dbReference type="SUPFAM" id="SSF51905">
    <property type="entry name" value="FAD/NAD(P)-binding domain"/>
    <property type="match status" value="1"/>
</dbReference>
<dbReference type="GO" id="GO:0016709">
    <property type="term" value="F:oxidoreductase activity, acting on paired donors, with incorporation or reduction of molecular oxygen, NAD(P)H as one donor, and incorporation of one atom of oxygen"/>
    <property type="evidence" value="ECO:0007669"/>
    <property type="project" value="UniProtKB-ARBA"/>
</dbReference>
<dbReference type="InterPro" id="IPR036188">
    <property type="entry name" value="FAD/NAD-bd_sf"/>
</dbReference>
<keyword evidence="3" id="KW-0274">FAD</keyword>